<feature type="compositionally biased region" description="Acidic residues" evidence="1">
    <location>
        <begin position="228"/>
        <end position="237"/>
    </location>
</feature>
<keyword evidence="3" id="KW-1185">Reference proteome</keyword>
<evidence type="ECO:0000313" key="3">
    <source>
        <dbReference type="Proteomes" id="UP001595904"/>
    </source>
</evidence>
<comment type="caution">
    <text evidence="2">The sequence shown here is derived from an EMBL/GenBank/DDBJ whole genome shotgun (WGS) entry which is preliminary data.</text>
</comment>
<protein>
    <submittedName>
        <fullName evidence="2">YkgJ family cysteine cluster protein</fullName>
    </submittedName>
</protein>
<evidence type="ECO:0000256" key="1">
    <source>
        <dbReference type="SAM" id="MobiDB-lite"/>
    </source>
</evidence>
<organism evidence="2 3">
    <name type="scientific">Steroidobacter flavus</name>
    <dbReference type="NCBI Taxonomy" id="1842136"/>
    <lineage>
        <taxon>Bacteria</taxon>
        <taxon>Pseudomonadati</taxon>
        <taxon>Pseudomonadota</taxon>
        <taxon>Gammaproteobacteria</taxon>
        <taxon>Steroidobacterales</taxon>
        <taxon>Steroidobacteraceae</taxon>
        <taxon>Steroidobacter</taxon>
    </lineage>
</organism>
<dbReference type="Pfam" id="PF03692">
    <property type="entry name" value="CxxCxxCC"/>
    <property type="match status" value="1"/>
</dbReference>
<name>A0ABV8T6A4_9GAMM</name>
<gene>
    <name evidence="2" type="ORF">ACFPN2_37255</name>
</gene>
<proteinExistence type="predicted"/>
<evidence type="ECO:0000313" key="2">
    <source>
        <dbReference type="EMBL" id="MFC4314772.1"/>
    </source>
</evidence>
<sequence length="237" mass="26573">MEISLDVPFVLGVLAEEHRLAEDEIRELGVVQAYENSRLRHDARIAAAPDVTTLACRAGCTWCCHFSVDVRGVEVFTILDFVERSLPAEEKARIYSEVRANSAALKGMDDMERMRHNVKCPFLSAGRCSIYEARPQTCRNYHATDVAGCQQSFEDPDNLEIDPEFAPMVYQAGGAHVDAFTRAMREAGYDTNVYEMNTALDTALSEPDARKRFEQKRRPFKKLAGDDVPGEFEDLAG</sequence>
<dbReference type="EMBL" id="JBHSDU010000015">
    <property type="protein sequence ID" value="MFC4314772.1"/>
    <property type="molecule type" value="Genomic_DNA"/>
</dbReference>
<dbReference type="Proteomes" id="UP001595904">
    <property type="component" value="Unassembled WGS sequence"/>
</dbReference>
<dbReference type="InterPro" id="IPR005358">
    <property type="entry name" value="Puta_zinc/iron-chelating_dom"/>
</dbReference>
<reference evidence="3" key="1">
    <citation type="journal article" date="2019" name="Int. J. Syst. Evol. Microbiol.">
        <title>The Global Catalogue of Microorganisms (GCM) 10K type strain sequencing project: providing services to taxonomists for standard genome sequencing and annotation.</title>
        <authorList>
            <consortium name="The Broad Institute Genomics Platform"/>
            <consortium name="The Broad Institute Genome Sequencing Center for Infectious Disease"/>
            <person name="Wu L."/>
            <person name="Ma J."/>
        </authorList>
    </citation>
    <scope>NUCLEOTIDE SEQUENCE [LARGE SCALE GENOMIC DNA]</scope>
    <source>
        <strain evidence="3">CGMCC 1.10759</strain>
    </source>
</reference>
<accession>A0ABV8T6A4</accession>
<feature type="region of interest" description="Disordered" evidence="1">
    <location>
        <begin position="207"/>
        <end position="237"/>
    </location>
</feature>
<dbReference type="RefSeq" id="WP_380606231.1">
    <property type="nucleotide sequence ID" value="NZ_JBHSDU010000015.1"/>
</dbReference>